<dbReference type="InterPro" id="IPR009799">
    <property type="entry name" value="EthD_dom"/>
</dbReference>
<sequence>MIRVSVLYPSGEGSTFDHNYYRTVHVPMAVKGWNPVSAQIDKGVSGPYEAAVHFVFPTVAAFENAMGMPVTADLMADLPNYTNISAVIQVAEIVEE</sequence>
<dbReference type="GO" id="GO:0016491">
    <property type="term" value="F:oxidoreductase activity"/>
    <property type="evidence" value="ECO:0007669"/>
    <property type="project" value="InterPro"/>
</dbReference>
<dbReference type="NCBIfam" id="TIGR02118">
    <property type="entry name" value="EthD family reductase"/>
    <property type="match status" value="1"/>
</dbReference>
<dbReference type="SUPFAM" id="SSF54909">
    <property type="entry name" value="Dimeric alpha+beta barrel"/>
    <property type="match status" value="1"/>
</dbReference>
<accession>A0A6J7Q6U7</accession>
<dbReference type="AlphaFoldDB" id="A0A6J7Q6U7"/>
<name>A0A6J7Q6U7_9ZZZZ</name>
<dbReference type="EMBL" id="CAFBPN010000010">
    <property type="protein sequence ID" value="CAB5012635.1"/>
    <property type="molecule type" value="Genomic_DNA"/>
</dbReference>
<dbReference type="PANTHER" id="PTHR40260:SF2">
    <property type="entry name" value="BLR8190 PROTEIN"/>
    <property type="match status" value="1"/>
</dbReference>
<gene>
    <name evidence="1" type="ORF">UFOPK4098_00381</name>
</gene>
<reference evidence="1" key="1">
    <citation type="submission" date="2020-05" db="EMBL/GenBank/DDBJ databases">
        <authorList>
            <person name="Chiriac C."/>
            <person name="Salcher M."/>
            <person name="Ghai R."/>
            <person name="Kavagutti S V."/>
        </authorList>
    </citation>
    <scope>NUCLEOTIDE SEQUENCE</scope>
</reference>
<proteinExistence type="predicted"/>
<protein>
    <submittedName>
        <fullName evidence="1">Unannotated protein</fullName>
    </submittedName>
</protein>
<organism evidence="1">
    <name type="scientific">freshwater metagenome</name>
    <dbReference type="NCBI Taxonomy" id="449393"/>
    <lineage>
        <taxon>unclassified sequences</taxon>
        <taxon>metagenomes</taxon>
        <taxon>ecological metagenomes</taxon>
    </lineage>
</organism>
<dbReference type="PANTHER" id="PTHR40260">
    <property type="entry name" value="BLR8190 PROTEIN"/>
    <property type="match status" value="1"/>
</dbReference>
<dbReference type="Gene3D" id="3.30.70.100">
    <property type="match status" value="1"/>
</dbReference>
<dbReference type="InterPro" id="IPR011008">
    <property type="entry name" value="Dimeric_a/b-barrel"/>
</dbReference>
<evidence type="ECO:0000313" key="1">
    <source>
        <dbReference type="EMBL" id="CAB5012635.1"/>
    </source>
</evidence>